<evidence type="ECO:0000313" key="2">
    <source>
        <dbReference type="Proteomes" id="UP000295192"/>
    </source>
</evidence>
<dbReference type="OMA" id="RYINQIP"/>
<comment type="caution">
    <text evidence="1">The sequence shown here is derived from an EMBL/GenBank/DDBJ whole genome shotgun (WGS) entry which is preliminary data.</text>
</comment>
<organism evidence="1 2">
    <name type="scientific">Drosophila navojoa</name>
    <name type="common">Fruit fly</name>
    <dbReference type="NCBI Taxonomy" id="7232"/>
    <lineage>
        <taxon>Eukaryota</taxon>
        <taxon>Metazoa</taxon>
        <taxon>Ecdysozoa</taxon>
        <taxon>Arthropoda</taxon>
        <taxon>Hexapoda</taxon>
        <taxon>Insecta</taxon>
        <taxon>Pterygota</taxon>
        <taxon>Neoptera</taxon>
        <taxon>Endopterygota</taxon>
        <taxon>Diptera</taxon>
        <taxon>Brachycera</taxon>
        <taxon>Muscomorpha</taxon>
        <taxon>Ephydroidea</taxon>
        <taxon>Drosophilidae</taxon>
        <taxon>Drosophila</taxon>
    </lineage>
</organism>
<name>A0A484BME9_DRONA</name>
<keyword evidence="2" id="KW-1185">Reference proteome</keyword>
<reference evidence="1 2" key="1">
    <citation type="journal article" date="2019" name="J. Hered.">
        <title>An Improved Genome Assembly for Drosophila navojoa, the Basal Species in the mojavensis Cluster.</title>
        <authorList>
            <person name="Vanderlinde T."/>
            <person name="Dupim E.G."/>
            <person name="Nazario-Yepiz N.O."/>
            <person name="Carvalho A.B."/>
        </authorList>
    </citation>
    <scope>NUCLEOTIDE SEQUENCE [LARGE SCALE GENOMIC DNA]</scope>
    <source>
        <strain evidence="1">Navoj_Jal97</strain>
        <tissue evidence="1">Whole organism</tissue>
    </source>
</reference>
<dbReference type="AlphaFoldDB" id="A0A484BME9"/>
<evidence type="ECO:0000313" key="1">
    <source>
        <dbReference type="EMBL" id="TDG49372.1"/>
    </source>
</evidence>
<protein>
    <submittedName>
        <fullName evidence="1">Uncharacterized protein</fullName>
    </submittedName>
</protein>
<sequence length="100" mass="11630">MAQILNSLMNRRDCLGNNGCRNSALNLSLSRIRAEVEAAHDYNIIVRQNRMRQLYERDMELVRLEMNQLRTTQVVNKNRFRSTPLGMVPVAVRYINQIPG</sequence>
<gene>
    <name evidence="1" type="ORF">AWZ03_004240</name>
</gene>
<proteinExistence type="predicted"/>
<dbReference type="EMBL" id="LSRL02000024">
    <property type="protein sequence ID" value="TDG49372.1"/>
    <property type="molecule type" value="Genomic_DNA"/>
</dbReference>
<dbReference type="Proteomes" id="UP000295192">
    <property type="component" value="Unassembled WGS sequence"/>
</dbReference>
<accession>A0A484BME9</accession>